<organism evidence="2 3">
    <name type="scientific">Marine Group III euryarchaeote</name>
    <dbReference type="NCBI Taxonomy" id="2173149"/>
    <lineage>
        <taxon>Archaea</taxon>
        <taxon>Methanobacteriati</taxon>
        <taxon>Thermoplasmatota</taxon>
        <taxon>Thermoplasmata</taxon>
        <taxon>Candidatus Thermoprofundales</taxon>
    </lineage>
</organism>
<dbReference type="InterPro" id="IPR029045">
    <property type="entry name" value="ClpP/crotonase-like_dom_sf"/>
</dbReference>
<evidence type="ECO:0000313" key="3">
    <source>
        <dbReference type="Proteomes" id="UP000589516"/>
    </source>
</evidence>
<reference evidence="3" key="1">
    <citation type="journal article" date="2019" name="bioRxiv">
        <title>Genome diversification in globally distributed novel marine Proteobacteria is linked to environmental adaptation.</title>
        <authorList>
            <person name="Zhou Z."/>
            <person name="Tran P.Q."/>
            <person name="Kieft K."/>
            <person name="Anantharaman K."/>
        </authorList>
    </citation>
    <scope>NUCLEOTIDE SEQUENCE [LARGE SCALE GENOMIC DNA]</scope>
</reference>
<protein>
    <recommendedName>
        <fullName evidence="4">Enoyl-CoA hydratase/isomerase family protein</fullName>
    </recommendedName>
</protein>
<dbReference type="PANTHER" id="PTHR43459:SF1">
    <property type="entry name" value="EG:BACN32G11.4 PROTEIN"/>
    <property type="match status" value="1"/>
</dbReference>
<dbReference type="EMBL" id="DUAV01000031">
    <property type="protein sequence ID" value="HIG63851.1"/>
    <property type="molecule type" value="Genomic_DNA"/>
</dbReference>
<comment type="caution">
    <text evidence="2">The sequence shown here is derived from an EMBL/GenBank/DDBJ whole genome shotgun (WGS) entry which is preliminary data.</text>
</comment>
<proteinExistence type="predicted"/>
<dbReference type="Gene3D" id="3.90.226.10">
    <property type="entry name" value="2-enoyl-CoA Hydratase, Chain A, domain 1"/>
    <property type="match status" value="1"/>
</dbReference>
<name>A0A7C8DNK2_9ARCH</name>
<evidence type="ECO:0008006" key="4">
    <source>
        <dbReference type="Google" id="ProtNLM"/>
    </source>
</evidence>
<dbReference type="InterPro" id="IPR001753">
    <property type="entry name" value="Enoyl-CoA_hydra/iso"/>
</dbReference>
<feature type="region of interest" description="Disordered" evidence="1">
    <location>
        <begin position="225"/>
        <end position="261"/>
    </location>
</feature>
<dbReference type="InterPro" id="IPR014748">
    <property type="entry name" value="Enoyl-CoA_hydra_C"/>
</dbReference>
<dbReference type="CDD" id="cd06558">
    <property type="entry name" value="crotonase-like"/>
    <property type="match status" value="1"/>
</dbReference>
<dbReference type="AlphaFoldDB" id="A0A7C8DNK2"/>
<dbReference type="Pfam" id="PF00378">
    <property type="entry name" value="ECH_1"/>
    <property type="match status" value="1"/>
</dbReference>
<gene>
    <name evidence="2" type="ORF">EYQ16_04990</name>
</gene>
<evidence type="ECO:0000256" key="1">
    <source>
        <dbReference type="SAM" id="MobiDB-lite"/>
    </source>
</evidence>
<evidence type="ECO:0000313" key="2">
    <source>
        <dbReference type="EMBL" id="HIG63851.1"/>
    </source>
</evidence>
<sequence length="261" mass="27887">MPVDIHDEGAVRIITLNRPAKLNALTLAMATDICNAVESTAADPSVRCLLLIGAGRAFSSGGDVNEMGEHMPRAGDLFYQLTDQLHDTVSAMLTMRKPVVTAINGIVAGGAIGMALAGDVRIAAESAQLLSAHFKRGFVPAGGATYLLPRLIGLSRTQALFFGERTLTSTEMREWGLVHHLVPDGELVEFAMTEAQRLAAGPTQAMGETKRLLAAADNLTAEEQLELESERNRDSGNTGDAVEGITAFLEKREPEFGRSEN</sequence>
<dbReference type="SUPFAM" id="SSF52096">
    <property type="entry name" value="ClpP/crotonase"/>
    <property type="match status" value="1"/>
</dbReference>
<dbReference type="PANTHER" id="PTHR43459">
    <property type="entry name" value="ENOYL-COA HYDRATASE"/>
    <property type="match status" value="1"/>
</dbReference>
<accession>A0A7C8DNK2</accession>
<dbReference type="Proteomes" id="UP000589516">
    <property type="component" value="Unassembled WGS sequence"/>
</dbReference>
<feature type="compositionally biased region" description="Basic and acidic residues" evidence="1">
    <location>
        <begin position="249"/>
        <end position="261"/>
    </location>
</feature>
<dbReference type="Gene3D" id="1.10.12.10">
    <property type="entry name" value="Lyase 2-enoyl-coa Hydratase, Chain A, domain 2"/>
    <property type="match status" value="1"/>
</dbReference>